<evidence type="ECO:0000313" key="8">
    <source>
        <dbReference type="EMBL" id="OAN49046.1"/>
    </source>
</evidence>
<dbReference type="PANTHER" id="PTHR22911">
    <property type="entry name" value="ACYL-MALONYL CONDENSING ENZYME-RELATED"/>
    <property type="match status" value="1"/>
</dbReference>
<feature type="transmembrane region" description="Helical" evidence="6">
    <location>
        <begin position="182"/>
        <end position="201"/>
    </location>
</feature>
<organism evidence="8 9">
    <name type="scientific">Chloroflexus islandicus</name>
    <dbReference type="NCBI Taxonomy" id="1707952"/>
    <lineage>
        <taxon>Bacteria</taxon>
        <taxon>Bacillati</taxon>
        <taxon>Chloroflexota</taxon>
        <taxon>Chloroflexia</taxon>
        <taxon>Chloroflexales</taxon>
        <taxon>Chloroflexineae</taxon>
        <taxon>Chloroflexaceae</taxon>
        <taxon>Chloroflexus</taxon>
    </lineage>
</organism>
<dbReference type="EMBL" id="LWQS01000021">
    <property type="protein sequence ID" value="OAN49046.1"/>
    <property type="molecule type" value="Genomic_DNA"/>
</dbReference>
<feature type="transmembrane region" description="Helical" evidence="6">
    <location>
        <begin position="152"/>
        <end position="170"/>
    </location>
</feature>
<dbReference type="Proteomes" id="UP000078287">
    <property type="component" value="Unassembled WGS sequence"/>
</dbReference>
<dbReference type="AlphaFoldDB" id="A0A178MK42"/>
<evidence type="ECO:0000256" key="5">
    <source>
        <dbReference type="ARBA" id="ARBA00023136"/>
    </source>
</evidence>
<evidence type="ECO:0000259" key="7">
    <source>
        <dbReference type="Pfam" id="PF00892"/>
    </source>
</evidence>
<dbReference type="SUPFAM" id="SSF103481">
    <property type="entry name" value="Multidrug resistance efflux transporter EmrE"/>
    <property type="match status" value="2"/>
</dbReference>
<dbReference type="RefSeq" id="WP_066782620.1">
    <property type="nucleotide sequence ID" value="NZ_LWQS01000021.1"/>
</dbReference>
<feature type="transmembrane region" description="Helical" evidence="6">
    <location>
        <begin position="213"/>
        <end position="230"/>
    </location>
</feature>
<keyword evidence="9" id="KW-1185">Reference proteome</keyword>
<dbReference type="InterPro" id="IPR000620">
    <property type="entry name" value="EamA_dom"/>
</dbReference>
<feature type="domain" description="EamA" evidence="7">
    <location>
        <begin position="14"/>
        <end position="146"/>
    </location>
</feature>
<evidence type="ECO:0000256" key="4">
    <source>
        <dbReference type="ARBA" id="ARBA00022989"/>
    </source>
</evidence>
<evidence type="ECO:0000256" key="6">
    <source>
        <dbReference type="SAM" id="Phobius"/>
    </source>
</evidence>
<dbReference type="Pfam" id="PF00892">
    <property type="entry name" value="EamA"/>
    <property type="match status" value="2"/>
</dbReference>
<dbReference type="GO" id="GO:0016020">
    <property type="term" value="C:membrane"/>
    <property type="evidence" value="ECO:0007669"/>
    <property type="project" value="UniProtKB-SubCell"/>
</dbReference>
<comment type="similarity">
    <text evidence="2">Belongs to the EamA transporter family.</text>
</comment>
<dbReference type="PANTHER" id="PTHR22911:SF6">
    <property type="entry name" value="SOLUTE CARRIER FAMILY 35 MEMBER G1"/>
    <property type="match status" value="1"/>
</dbReference>
<keyword evidence="5 6" id="KW-0472">Membrane</keyword>
<feature type="transmembrane region" description="Helical" evidence="6">
    <location>
        <begin position="12"/>
        <end position="31"/>
    </location>
</feature>
<evidence type="ECO:0000256" key="1">
    <source>
        <dbReference type="ARBA" id="ARBA00004141"/>
    </source>
</evidence>
<evidence type="ECO:0000256" key="3">
    <source>
        <dbReference type="ARBA" id="ARBA00022692"/>
    </source>
</evidence>
<gene>
    <name evidence="8" type="ORF">A6A03_06990</name>
</gene>
<feature type="transmembrane region" description="Helical" evidence="6">
    <location>
        <begin position="242"/>
        <end position="262"/>
    </location>
</feature>
<feature type="transmembrane region" description="Helical" evidence="6">
    <location>
        <begin position="105"/>
        <end position="123"/>
    </location>
</feature>
<dbReference type="Gene3D" id="1.10.3730.20">
    <property type="match status" value="1"/>
</dbReference>
<keyword evidence="3 6" id="KW-0812">Transmembrane</keyword>
<dbReference type="InterPro" id="IPR037185">
    <property type="entry name" value="EmrE-like"/>
</dbReference>
<keyword evidence="4 6" id="KW-1133">Transmembrane helix</keyword>
<feature type="domain" description="EamA" evidence="7">
    <location>
        <begin position="156"/>
        <end position="285"/>
    </location>
</feature>
<name>A0A178MK42_9CHLR</name>
<feature type="transmembrane region" description="Helical" evidence="6">
    <location>
        <begin position="268"/>
        <end position="287"/>
    </location>
</feature>
<feature type="transmembrane region" description="Helical" evidence="6">
    <location>
        <begin position="130"/>
        <end position="146"/>
    </location>
</feature>
<sequence length="290" mass="31324">MTAISVQHLHPALRAALWMAGALLSFSAMAVGGRELAAELSTFQILFFRSLIGLPLVALVALRYGGATQLRTRRLPLHLARNVSHFGGQYGWFYGLAFIPLAEVFAIEFTVPLWTALLAALLLRERLTRARLAAVALGVAGTLVILRPGMGLVHPAALAVLLAAFGYATAHTLTKKLVSTETPLAILFYMTLIQLPLGLIPSLPDWTLPSPERWPWVLAVGISALTAHYCMARALRLADATVVVPLDFLRLPLIALIGALFYGETVTWPLALGSALILAGIVVNLRAERR</sequence>
<reference evidence="8 9" key="1">
    <citation type="submission" date="2016-04" db="EMBL/GenBank/DDBJ databases">
        <title>Chloroflexus islandicus sp. nov., a thermophilic filamentous anoxygenic phototrophic bacterium from geyser Strokkur (Iceland).</title>
        <authorList>
            <person name="Gaisin V.A."/>
            <person name="Kalashnikov A.M."/>
            <person name="Sukhacheva M.V."/>
            <person name="Grouzdev D.S."/>
            <person name="Ivanov T.M."/>
            <person name="Kuznetsov B."/>
            <person name="Gorlenko V.M."/>
        </authorList>
    </citation>
    <scope>NUCLEOTIDE SEQUENCE [LARGE SCALE GENOMIC DNA]</scope>
    <source>
        <strain evidence="9">isl-2</strain>
    </source>
</reference>
<comment type="subcellular location">
    <subcellularLocation>
        <location evidence="1">Membrane</location>
        <topology evidence="1">Multi-pass membrane protein</topology>
    </subcellularLocation>
</comment>
<evidence type="ECO:0000313" key="9">
    <source>
        <dbReference type="Proteomes" id="UP000078287"/>
    </source>
</evidence>
<dbReference type="OrthoDB" id="148351at2"/>
<proteinExistence type="inferred from homology"/>
<dbReference type="STRING" id="1707952.A6A03_06990"/>
<protein>
    <recommendedName>
        <fullName evidence="7">EamA domain-containing protein</fullName>
    </recommendedName>
</protein>
<comment type="caution">
    <text evidence="8">The sequence shown here is derived from an EMBL/GenBank/DDBJ whole genome shotgun (WGS) entry which is preliminary data.</text>
</comment>
<evidence type="ECO:0000256" key="2">
    <source>
        <dbReference type="ARBA" id="ARBA00007362"/>
    </source>
</evidence>
<feature type="transmembrane region" description="Helical" evidence="6">
    <location>
        <begin position="43"/>
        <end position="62"/>
    </location>
</feature>
<accession>A0A178MK42</accession>